<dbReference type="Proteomes" id="UP000600101">
    <property type="component" value="Unassembled WGS sequence"/>
</dbReference>
<keyword evidence="1" id="KW-0229">DNA integration</keyword>
<dbReference type="InterPro" id="IPR011010">
    <property type="entry name" value="DNA_brk_join_enz"/>
</dbReference>
<dbReference type="GO" id="GO:0006310">
    <property type="term" value="P:DNA recombination"/>
    <property type="evidence" value="ECO:0007669"/>
    <property type="project" value="UniProtKB-KW"/>
</dbReference>
<dbReference type="CDD" id="cd00799">
    <property type="entry name" value="INT_Cre_C"/>
    <property type="match status" value="1"/>
</dbReference>
<comment type="caution">
    <text evidence="7">The sequence shown here is derived from an EMBL/GenBank/DDBJ whole genome shotgun (WGS) entry which is preliminary data.</text>
</comment>
<gene>
    <name evidence="7" type="ORF">H7965_24320</name>
</gene>
<feature type="domain" description="Core-binding (CB)" evidence="6">
    <location>
        <begin position="9"/>
        <end position="95"/>
    </location>
</feature>
<evidence type="ECO:0000313" key="7">
    <source>
        <dbReference type="EMBL" id="MBC4018413.1"/>
    </source>
</evidence>
<name>A0A9X0R3Y8_9PROT</name>
<evidence type="ECO:0000256" key="2">
    <source>
        <dbReference type="ARBA" id="ARBA00023125"/>
    </source>
</evidence>
<dbReference type="EMBL" id="JACOMF010000054">
    <property type="protein sequence ID" value="MBC4018413.1"/>
    <property type="molecule type" value="Genomic_DNA"/>
</dbReference>
<keyword evidence="2 4" id="KW-0238">DNA-binding</keyword>
<dbReference type="GO" id="GO:0003677">
    <property type="term" value="F:DNA binding"/>
    <property type="evidence" value="ECO:0007669"/>
    <property type="project" value="UniProtKB-UniRule"/>
</dbReference>
<reference evidence="7" key="1">
    <citation type="submission" date="2020-08" db="EMBL/GenBank/DDBJ databases">
        <authorList>
            <person name="Hu Y."/>
            <person name="Nguyen S.V."/>
            <person name="Li F."/>
            <person name="Fanning S."/>
        </authorList>
    </citation>
    <scope>NUCLEOTIDE SEQUENCE</scope>
    <source>
        <strain evidence="7">SYSU D8009</strain>
    </source>
</reference>
<evidence type="ECO:0000256" key="4">
    <source>
        <dbReference type="PROSITE-ProRule" id="PRU01248"/>
    </source>
</evidence>
<keyword evidence="3" id="KW-0233">DNA recombination</keyword>
<dbReference type="Gene3D" id="1.10.150.130">
    <property type="match status" value="1"/>
</dbReference>
<evidence type="ECO:0000259" key="6">
    <source>
        <dbReference type="PROSITE" id="PS51900"/>
    </source>
</evidence>
<organism evidence="7 8">
    <name type="scientific">Siccirubricoccus deserti</name>
    <dbReference type="NCBI Taxonomy" id="2013562"/>
    <lineage>
        <taxon>Bacteria</taxon>
        <taxon>Pseudomonadati</taxon>
        <taxon>Pseudomonadota</taxon>
        <taxon>Alphaproteobacteria</taxon>
        <taxon>Acetobacterales</taxon>
        <taxon>Roseomonadaceae</taxon>
        <taxon>Siccirubricoccus</taxon>
    </lineage>
</organism>
<evidence type="ECO:0000256" key="1">
    <source>
        <dbReference type="ARBA" id="ARBA00022908"/>
    </source>
</evidence>
<dbReference type="PANTHER" id="PTHR34605:SF4">
    <property type="entry name" value="DNA ADENINE METHYLTRANSFERASE"/>
    <property type="match status" value="1"/>
</dbReference>
<dbReference type="InterPro" id="IPR052925">
    <property type="entry name" value="Phage_Integrase-like_Recomb"/>
</dbReference>
<evidence type="ECO:0000256" key="3">
    <source>
        <dbReference type="ARBA" id="ARBA00023172"/>
    </source>
</evidence>
<dbReference type="AlphaFoldDB" id="A0A9X0R3Y8"/>
<dbReference type="InterPro" id="IPR044068">
    <property type="entry name" value="CB"/>
</dbReference>
<dbReference type="PANTHER" id="PTHR34605">
    <property type="entry name" value="PHAGE_INTEGRASE DOMAIN-CONTAINING PROTEIN"/>
    <property type="match status" value="1"/>
</dbReference>
<dbReference type="GO" id="GO:0015074">
    <property type="term" value="P:DNA integration"/>
    <property type="evidence" value="ECO:0007669"/>
    <property type="project" value="UniProtKB-KW"/>
</dbReference>
<proteinExistence type="predicted"/>
<dbReference type="Pfam" id="PF00589">
    <property type="entry name" value="Phage_integrase"/>
    <property type="match status" value="1"/>
</dbReference>
<dbReference type="Gene3D" id="1.10.443.10">
    <property type="entry name" value="Intergrase catalytic core"/>
    <property type="match status" value="1"/>
</dbReference>
<feature type="domain" description="Tyr recombinase" evidence="5">
    <location>
        <begin position="121"/>
        <end position="322"/>
    </location>
</feature>
<dbReference type="InterPro" id="IPR013762">
    <property type="entry name" value="Integrase-like_cat_sf"/>
</dbReference>
<dbReference type="InterPro" id="IPR010998">
    <property type="entry name" value="Integrase_recombinase_N"/>
</dbReference>
<dbReference type="SUPFAM" id="SSF47823">
    <property type="entry name" value="lambda integrase-like, N-terminal domain"/>
    <property type="match status" value="1"/>
</dbReference>
<dbReference type="PROSITE" id="PS51898">
    <property type="entry name" value="TYR_RECOMBINASE"/>
    <property type="match status" value="1"/>
</dbReference>
<dbReference type="InterPro" id="IPR002104">
    <property type="entry name" value="Integrase_catalytic"/>
</dbReference>
<keyword evidence="8" id="KW-1185">Reference proteome</keyword>
<dbReference type="PROSITE" id="PS51900">
    <property type="entry name" value="CB"/>
    <property type="match status" value="1"/>
</dbReference>
<accession>A0A9X0R3Y8</accession>
<evidence type="ECO:0000313" key="8">
    <source>
        <dbReference type="Proteomes" id="UP000600101"/>
    </source>
</evidence>
<sequence length="323" mass="35165">MVAGPEPRQPVPPAAAAALDAAKAYARDALAPETRRAYATDWAHFTSWCRDAGCDPLPAEPAAVAAYLAAMAPLYSRSALERRLAAIGHAHRLGGLAWSAGHPAIRSTLRGIYRQHGSRRRQAAALTSVELKKLVAACPGDLAGLRDRALLLLGFAGALRRSELVGLDREHLRFTETGLRLLLPRSKTDQEGKGVELGLSRGKRRETCPVRAVEAWLEASACQYGPVFRKVDRWGNIEHSRLGSDAVRDILLKRAAAAKVTVPAGERLSPHGLRAGFVTEAYMAGARDEQVMDHTRHRDLKTMRGYVRRAKLVTDSAVKLLDL</sequence>
<protein>
    <submittedName>
        <fullName evidence="7">Site-specific integrase</fullName>
    </submittedName>
</protein>
<dbReference type="SUPFAM" id="SSF56349">
    <property type="entry name" value="DNA breaking-rejoining enzymes"/>
    <property type="match status" value="1"/>
</dbReference>
<evidence type="ECO:0000259" key="5">
    <source>
        <dbReference type="PROSITE" id="PS51898"/>
    </source>
</evidence>